<dbReference type="OMA" id="NEWENFL"/>
<dbReference type="InterPro" id="IPR050473">
    <property type="entry name" value="A2M/Complement_sys"/>
</dbReference>
<dbReference type="InterPro" id="IPR009048">
    <property type="entry name" value="A-macroglobulin_rcpt-bd"/>
</dbReference>
<dbReference type="Pfam" id="PF07678">
    <property type="entry name" value="TED_complement"/>
    <property type="match status" value="1"/>
</dbReference>
<dbReference type="OrthoDB" id="6359008at2759"/>
<dbReference type="Gene3D" id="2.60.40.690">
    <property type="entry name" value="Alpha-macroglobulin, receptor-binding domain"/>
    <property type="match status" value="1"/>
</dbReference>
<comment type="caution">
    <text evidence="2">The sequence shown here is derived from an EMBL/GenBank/DDBJ whole genome shotgun (WGS) entry which is preliminary data.</text>
</comment>
<accession>A0A226EZT6</accession>
<dbReference type="InterPro" id="IPR008930">
    <property type="entry name" value="Terpenoid_cyclase/PrenylTrfase"/>
</dbReference>
<name>A0A226EZT6_FOLCA</name>
<sequence>MFDQRNNSSPSVWVTAYCCRVFSEASFNEWENFLFIDPNVIAKGISWLLQYQTEEGSFYEVSPYANRKLNDTIISNGYAYSPNITLTAHVLIALHNVKDLPGVIGPRLAVARQKAVNYLEIKIDSMRYGSRPYEIAVVTYALMLNKSPKADSAFIILSEHAQFEGGLAYWGREKVPVPDFKLENNKPFLLPRLPHKYDSENIEATAYALLVYVARQELVFVEPIVKWLNTQRLYDGGWASTQDTATAMRALIDYTIRSNIRNVTDLSVTIEAVSVPDRVTTFRINSDHLATPQKLHINPAYGTVKVQAKGAGYAILQMQVQYGVDRARFVTDPPVKAFSLQTYGKFHGRNASYIEYTSCQSWTYLEESERSGMAVLEVKIPTGYFILQTRLDEYVLSGLVPTLRRAKYFHDKVVIYFDYLEINPTCVNFTLERWFPVANMTRYLPVRVYDYYAPERFNETIFEAFDVFILDICQVCGSYMCPYCPIFASSCIFNPSISVILTSTTFIYLFSCFLFSPN</sequence>
<feature type="domain" description="Alpha-macroglobulin receptor-binding" evidence="1">
    <location>
        <begin position="371"/>
        <end position="462"/>
    </location>
</feature>
<gene>
    <name evidence="2" type="ORF">Fcan01_01941</name>
</gene>
<organism evidence="2 3">
    <name type="scientific">Folsomia candida</name>
    <name type="common">Springtail</name>
    <dbReference type="NCBI Taxonomy" id="158441"/>
    <lineage>
        <taxon>Eukaryota</taxon>
        <taxon>Metazoa</taxon>
        <taxon>Ecdysozoa</taxon>
        <taxon>Arthropoda</taxon>
        <taxon>Hexapoda</taxon>
        <taxon>Collembola</taxon>
        <taxon>Entomobryomorpha</taxon>
        <taxon>Isotomoidea</taxon>
        <taxon>Isotomidae</taxon>
        <taxon>Proisotominae</taxon>
        <taxon>Folsomia</taxon>
    </lineage>
</organism>
<dbReference type="PANTHER" id="PTHR11412">
    <property type="entry name" value="MACROGLOBULIN / COMPLEMENT"/>
    <property type="match status" value="1"/>
</dbReference>
<dbReference type="Pfam" id="PF07677">
    <property type="entry name" value="A2M_recep"/>
    <property type="match status" value="1"/>
</dbReference>
<evidence type="ECO:0000313" key="2">
    <source>
        <dbReference type="EMBL" id="OXA62186.1"/>
    </source>
</evidence>
<dbReference type="SUPFAM" id="SSF48239">
    <property type="entry name" value="Terpenoid cyclases/Protein prenyltransferases"/>
    <property type="match status" value="1"/>
</dbReference>
<dbReference type="AlphaFoldDB" id="A0A226EZT6"/>
<evidence type="ECO:0000259" key="1">
    <source>
        <dbReference type="SMART" id="SM01361"/>
    </source>
</evidence>
<dbReference type="SUPFAM" id="SSF49410">
    <property type="entry name" value="Alpha-macroglobulin receptor domain"/>
    <property type="match status" value="1"/>
</dbReference>
<dbReference type="GO" id="GO:0005615">
    <property type="term" value="C:extracellular space"/>
    <property type="evidence" value="ECO:0007669"/>
    <property type="project" value="InterPro"/>
</dbReference>
<proteinExistence type="predicted"/>
<dbReference type="PANTHER" id="PTHR11412:SF172">
    <property type="entry name" value="LD23292P"/>
    <property type="match status" value="1"/>
</dbReference>
<reference evidence="2 3" key="1">
    <citation type="submission" date="2015-12" db="EMBL/GenBank/DDBJ databases">
        <title>The genome of Folsomia candida.</title>
        <authorList>
            <person name="Faddeeva A."/>
            <person name="Derks M.F."/>
            <person name="Anvar Y."/>
            <person name="Smit S."/>
            <person name="Van Straalen N."/>
            <person name="Roelofs D."/>
        </authorList>
    </citation>
    <scope>NUCLEOTIDE SEQUENCE [LARGE SCALE GENOMIC DNA]</scope>
    <source>
        <strain evidence="2 3">VU population</strain>
        <tissue evidence="2">Whole body</tissue>
    </source>
</reference>
<dbReference type="EMBL" id="LNIX01000001">
    <property type="protein sequence ID" value="OXA62186.1"/>
    <property type="molecule type" value="Genomic_DNA"/>
</dbReference>
<dbReference type="Gene3D" id="1.50.10.20">
    <property type="match status" value="1"/>
</dbReference>
<protein>
    <submittedName>
        <fullName evidence="2">Complement C3</fullName>
    </submittedName>
</protein>
<dbReference type="InterPro" id="IPR036595">
    <property type="entry name" value="A-macroglobulin_rcpt-bd_sf"/>
</dbReference>
<keyword evidence="3" id="KW-1185">Reference proteome</keyword>
<dbReference type="Proteomes" id="UP000198287">
    <property type="component" value="Unassembled WGS sequence"/>
</dbReference>
<evidence type="ECO:0000313" key="3">
    <source>
        <dbReference type="Proteomes" id="UP000198287"/>
    </source>
</evidence>
<dbReference type="STRING" id="158441.A0A226EZT6"/>
<dbReference type="SMART" id="SM01361">
    <property type="entry name" value="A2M_recep"/>
    <property type="match status" value="1"/>
</dbReference>
<dbReference type="InterPro" id="IPR011626">
    <property type="entry name" value="Alpha-macroglobulin_TED"/>
</dbReference>